<dbReference type="PANTHER" id="PTHR45626:SF17">
    <property type="entry name" value="HELICASE-LIKE TRANSCRIPTION FACTOR"/>
    <property type="match status" value="1"/>
</dbReference>
<feature type="domain" description="Helicase C-terminal" evidence="5">
    <location>
        <begin position="16"/>
        <end position="172"/>
    </location>
</feature>
<dbReference type="SUPFAM" id="SSF52540">
    <property type="entry name" value="P-loop containing nucleoside triphosphate hydrolases"/>
    <property type="match status" value="1"/>
</dbReference>
<evidence type="ECO:0000259" key="5">
    <source>
        <dbReference type="PROSITE" id="PS51194"/>
    </source>
</evidence>
<dbReference type="Proteomes" id="UP001384579">
    <property type="component" value="Unassembled WGS sequence"/>
</dbReference>
<reference evidence="6 7" key="1">
    <citation type="journal article" date="2020" name="Harmful Algae">
        <title>Molecular and morphological characterization of a novel dihydroanatoxin-a producing Microcoleus species (cyanobacteria) from the Russian River, California, USA.</title>
        <authorList>
            <person name="Conklin K.Y."/>
            <person name="Stancheva R."/>
            <person name="Otten T.G."/>
            <person name="Fadness R."/>
            <person name="Boyer G.L."/>
            <person name="Read B."/>
            <person name="Zhang X."/>
            <person name="Sheath R.G."/>
        </authorList>
    </citation>
    <scope>NUCLEOTIDE SEQUENCE [LARGE SCALE GENOMIC DNA]</scope>
    <source>
        <strain evidence="6 7">PTRS2</strain>
    </source>
</reference>
<dbReference type="InterPro" id="IPR049730">
    <property type="entry name" value="SNF2/RAD54-like_C"/>
</dbReference>
<feature type="non-terminal residue" evidence="6">
    <location>
        <position position="173"/>
    </location>
</feature>
<organism evidence="6 7">
    <name type="scientific">Microcoleus anatoxicus PTRS2</name>
    <dbReference type="NCBI Taxonomy" id="2705321"/>
    <lineage>
        <taxon>Bacteria</taxon>
        <taxon>Bacillati</taxon>
        <taxon>Cyanobacteriota</taxon>
        <taxon>Cyanophyceae</taxon>
        <taxon>Oscillatoriophycideae</taxon>
        <taxon>Oscillatoriales</taxon>
        <taxon>Microcoleaceae</taxon>
        <taxon>Microcoleus</taxon>
        <taxon>Microcoleus anatoxicus</taxon>
    </lineage>
</organism>
<dbReference type="InterPro" id="IPR027417">
    <property type="entry name" value="P-loop_NTPase"/>
</dbReference>
<evidence type="ECO:0000256" key="3">
    <source>
        <dbReference type="ARBA" id="ARBA00022806"/>
    </source>
</evidence>
<dbReference type="SMART" id="SM00490">
    <property type="entry name" value="HELICc"/>
    <property type="match status" value="1"/>
</dbReference>
<dbReference type="PANTHER" id="PTHR45626">
    <property type="entry name" value="TRANSCRIPTION TERMINATION FACTOR 2-RELATED"/>
    <property type="match status" value="1"/>
</dbReference>
<dbReference type="InterPro" id="IPR001650">
    <property type="entry name" value="Helicase_C-like"/>
</dbReference>
<evidence type="ECO:0000256" key="1">
    <source>
        <dbReference type="ARBA" id="ARBA00022741"/>
    </source>
</evidence>
<evidence type="ECO:0000313" key="6">
    <source>
        <dbReference type="EMBL" id="MEK0189463.1"/>
    </source>
</evidence>
<keyword evidence="2" id="KW-0378">Hydrolase</keyword>
<evidence type="ECO:0000256" key="4">
    <source>
        <dbReference type="ARBA" id="ARBA00022840"/>
    </source>
</evidence>
<keyword evidence="3 6" id="KW-0347">Helicase</keyword>
<sequence length="173" mass="19871">KENPKSLAIKSQESGKLQRLLEMLEEVVAEGDRSLIFTQFAEWGKLLKPHLEQHLGREILFLYGGIKQQQREEMIDRFQHDPQGPPIMILSLKAGGTGLNLTRATHVFHYDRWWNPAVENQATDRVFRIGQTRNVQVHKFVCTGTLEEKIHDMIESKKALAEQVVSAGENWIT</sequence>
<protein>
    <submittedName>
        <fullName evidence="6">C-terminal helicase domain-containing protein</fullName>
    </submittedName>
</protein>
<feature type="non-terminal residue" evidence="6">
    <location>
        <position position="1"/>
    </location>
</feature>
<evidence type="ECO:0000313" key="7">
    <source>
        <dbReference type="Proteomes" id="UP001384579"/>
    </source>
</evidence>
<proteinExistence type="predicted"/>
<dbReference type="CDD" id="cd18793">
    <property type="entry name" value="SF2_C_SNF"/>
    <property type="match status" value="1"/>
</dbReference>
<keyword evidence="7" id="KW-1185">Reference proteome</keyword>
<dbReference type="GO" id="GO:0004386">
    <property type="term" value="F:helicase activity"/>
    <property type="evidence" value="ECO:0007669"/>
    <property type="project" value="UniProtKB-KW"/>
</dbReference>
<gene>
    <name evidence="6" type="ORF">WMG39_32155</name>
</gene>
<evidence type="ECO:0000256" key="2">
    <source>
        <dbReference type="ARBA" id="ARBA00022801"/>
    </source>
</evidence>
<dbReference type="Pfam" id="PF00271">
    <property type="entry name" value="Helicase_C"/>
    <property type="match status" value="1"/>
</dbReference>
<keyword evidence="4" id="KW-0067">ATP-binding</keyword>
<dbReference type="InterPro" id="IPR050628">
    <property type="entry name" value="SNF2_RAD54_helicase_TF"/>
</dbReference>
<accession>A0ABU8YYS4</accession>
<dbReference type="PROSITE" id="PS51194">
    <property type="entry name" value="HELICASE_CTER"/>
    <property type="match status" value="1"/>
</dbReference>
<dbReference type="RefSeq" id="WP_340542621.1">
    <property type="nucleotide sequence ID" value="NZ_JBBLXS010001273.1"/>
</dbReference>
<comment type="caution">
    <text evidence="6">The sequence shown here is derived from an EMBL/GenBank/DDBJ whole genome shotgun (WGS) entry which is preliminary data.</text>
</comment>
<name>A0ABU8YYS4_9CYAN</name>
<keyword evidence="1" id="KW-0547">Nucleotide-binding</keyword>
<dbReference type="EMBL" id="JBBLXS010001273">
    <property type="protein sequence ID" value="MEK0189463.1"/>
    <property type="molecule type" value="Genomic_DNA"/>
</dbReference>
<dbReference type="Gene3D" id="3.40.50.300">
    <property type="entry name" value="P-loop containing nucleotide triphosphate hydrolases"/>
    <property type="match status" value="1"/>
</dbReference>